<keyword evidence="4 6" id="KW-0964">Secreted</keyword>
<keyword evidence="7" id="KW-1133">Transmembrane helix</keyword>
<keyword evidence="5" id="KW-0732">Signal</keyword>
<dbReference type="Pfam" id="PF05938">
    <property type="entry name" value="Self-incomp_S1"/>
    <property type="match status" value="1"/>
</dbReference>
<organism evidence="8 9">
    <name type="scientific">Pisum sativum</name>
    <name type="common">Garden pea</name>
    <name type="synonym">Lathyrus oleraceus</name>
    <dbReference type="NCBI Taxonomy" id="3888"/>
    <lineage>
        <taxon>Eukaryota</taxon>
        <taxon>Viridiplantae</taxon>
        <taxon>Streptophyta</taxon>
        <taxon>Embryophyta</taxon>
        <taxon>Tracheophyta</taxon>
        <taxon>Spermatophyta</taxon>
        <taxon>Magnoliopsida</taxon>
        <taxon>eudicotyledons</taxon>
        <taxon>Gunneridae</taxon>
        <taxon>Pentapetalae</taxon>
        <taxon>rosids</taxon>
        <taxon>fabids</taxon>
        <taxon>Fabales</taxon>
        <taxon>Fabaceae</taxon>
        <taxon>Papilionoideae</taxon>
        <taxon>50 kb inversion clade</taxon>
        <taxon>NPAAA clade</taxon>
        <taxon>Hologalegina</taxon>
        <taxon>IRL clade</taxon>
        <taxon>Fabeae</taxon>
        <taxon>Lathyrus</taxon>
    </lineage>
</organism>
<feature type="transmembrane region" description="Helical" evidence="7">
    <location>
        <begin position="12"/>
        <end position="30"/>
    </location>
</feature>
<feature type="non-terminal residue" evidence="8">
    <location>
        <position position="1"/>
    </location>
</feature>
<keyword evidence="3 6" id="KW-0713">Self-incompatibility</keyword>
<accession>A0A9D4VHN3</accession>
<comment type="subcellular location">
    <subcellularLocation>
        <location evidence="1 6">Secreted</location>
    </subcellularLocation>
</comment>
<evidence type="ECO:0000256" key="1">
    <source>
        <dbReference type="ARBA" id="ARBA00004613"/>
    </source>
</evidence>
<keyword evidence="7" id="KW-0812">Transmembrane</keyword>
<evidence type="ECO:0000313" key="9">
    <source>
        <dbReference type="Proteomes" id="UP001058974"/>
    </source>
</evidence>
<dbReference type="Proteomes" id="UP001058974">
    <property type="component" value="Chromosome 7"/>
</dbReference>
<dbReference type="AlphaFoldDB" id="A0A9D4VHN3"/>
<name>A0A9D4VHN3_PEA</name>
<dbReference type="PANTHER" id="PTHR31232">
    <property type="match status" value="1"/>
</dbReference>
<dbReference type="Gramene" id="Psat07G0120800-T1">
    <property type="protein sequence ID" value="KAI5384103.1"/>
    <property type="gene ID" value="KIW84_071208"/>
</dbReference>
<evidence type="ECO:0000256" key="5">
    <source>
        <dbReference type="ARBA" id="ARBA00022729"/>
    </source>
</evidence>
<dbReference type="PANTHER" id="PTHR31232:SF156">
    <property type="entry name" value="PLANT SELF-INCOMPATIBILITY PROTEIN S1 FAMILY-RELATED"/>
    <property type="match status" value="1"/>
</dbReference>
<sequence length="145" mass="17103">LIFNWEKNITMNVLSIFVVLVIMTTNYVHCSEGDMNGRKIHVRVENDLKVDTILILHCQSSNNDLGEKTLHSGQFVEWFFNANPNNITLYSCEIKWNNKQQNFTVYESTKDEATCTSKCYRGIRTQGIYFFNQFKNTWEKRYPLN</sequence>
<dbReference type="GO" id="GO:0060320">
    <property type="term" value="P:rejection of self pollen"/>
    <property type="evidence" value="ECO:0007669"/>
    <property type="project" value="UniProtKB-KW"/>
</dbReference>
<evidence type="ECO:0000256" key="4">
    <source>
        <dbReference type="ARBA" id="ARBA00022525"/>
    </source>
</evidence>
<evidence type="ECO:0000256" key="3">
    <source>
        <dbReference type="ARBA" id="ARBA00022471"/>
    </source>
</evidence>
<comment type="caution">
    <text evidence="8">The sequence shown here is derived from an EMBL/GenBank/DDBJ whole genome shotgun (WGS) entry which is preliminary data.</text>
</comment>
<reference evidence="8 9" key="1">
    <citation type="journal article" date="2022" name="Nat. Genet.">
        <title>Improved pea reference genome and pan-genome highlight genomic features and evolutionary characteristics.</title>
        <authorList>
            <person name="Yang T."/>
            <person name="Liu R."/>
            <person name="Luo Y."/>
            <person name="Hu S."/>
            <person name="Wang D."/>
            <person name="Wang C."/>
            <person name="Pandey M.K."/>
            <person name="Ge S."/>
            <person name="Xu Q."/>
            <person name="Li N."/>
            <person name="Li G."/>
            <person name="Huang Y."/>
            <person name="Saxena R.K."/>
            <person name="Ji Y."/>
            <person name="Li M."/>
            <person name="Yan X."/>
            <person name="He Y."/>
            <person name="Liu Y."/>
            <person name="Wang X."/>
            <person name="Xiang C."/>
            <person name="Varshney R.K."/>
            <person name="Ding H."/>
            <person name="Gao S."/>
            <person name="Zong X."/>
        </authorList>
    </citation>
    <scope>NUCLEOTIDE SEQUENCE [LARGE SCALE GENOMIC DNA]</scope>
    <source>
        <strain evidence="8 9">cv. Zhongwan 6</strain>
    </source>
</reference>
<evidence type="ECO:0000256" key="6">
    <source>
        <dbReference type="RuleBase" id="RU367044"/>
    </source>
</evidence>
<evidence type="ECO:0000256" key="2">
    <source>
        <dbReference type="ARBA" id="ARBA00005581"/>
    </source>
</evidence>
<dbReference type="EMBL" id="JAMSHJ010000007">
    <property type="protein sequence ID" value="KAI5384103.1"/>
    <property type="molecule type" value="Genomic_DNA"/>
</dbReference>
<gene>
    <name evidence="8" type="ORF">KIW84_071208</name>
</gene>
<keyword evidence="9" id="KW-1185">Reference proteome</keyword>
<dbReference type="InterPro" id="IPR010264">
    <property type="entry name" value="Self-incomp_S1"/>
</dbReference>
<dbReference type="GO" id="GO:0005576">
    <property type="term" value="C:extracellular region"/>
    <property type="evidence" value="ECO:0007669"/>
    <property type="project" value="UniProtKB-SubCell"/>
</dbReference>
<evidence type="ECO:0000313" key="8">
    <source>
        <dbReference type="EMBL" id="KAI5384103.1"/>
    </source>
</evidence>
<proteinExistence type="inferred from homology"/>
<evidence type="ECO:0000256" key="7">
    <source>
        <dbReference type="SAM" id="Phobius"/>
    </source>
</evidence>
<protein>
    <recommendedName>
        <fullName evidence="6">S-protein homolog</fullName>
    </recommendedName>
</protein>
<comment type="similarity">
    <text evidence="2 6">Belongs to the plant self-incompatibility (S1) protein family.</text>
</comment>
<keyword evidence="7" id="KW-0472">Membrane</keyword>